<dbReference type="RefSeq" id="WP_139057054.1">
    <property type="nucleotide sequence ID" value="NZ_MUBC01000099.1"/>
</dbReference>
<evidence type="ECO:0000259" key="3">
    <source>
        <dbReference type="PROSITE" id="PS50994"/>
    </source>
</evidence>
<dbReference type="InterPro" id="IPR001584">
    <property type="entry name" value="Integrase_cat-core"/>
</dbReference>
<accession>A0A1S8DAB8</accession>
<dbReference type="InterPro" id="IPR012337">
    <property type="entry name" value="RNaseH-like_sf"/>
</dbReference>
<evidence type="ECO:0000256" key="2">
    <source>
        <dbReference type="ARBA" id="ARBA00006363"/>
    </source>
</evidence>
<feature type="non-terminal residue" evidence="4">
    <location>
        <position position="1"/>
    </location>
</feature>
<dbReference type="InterPro" id="IPR001598">
    <property type="entry name" value="Transposase_IS30_CS"/>
</dbReference>
<dbReference type="Proteomes" id="UP000242847">
    <property type="component" value="Unassembled WGS sequence"/>
</dbReference>
<dbReference type="InterPro" id="IPR036397">
    <property type="entry name" value="RNaseH_sf"/>
</dbReference>
<dbReference type="PANTHER" id="PTHR10948">
    <property type="entry name" value="TRANSPOSASE"/>
    <property type="match status" value="1"/>
</dbReference>
<protein>
    <submittedName>
        <fullName evidence="4">IS30 family transposase</fullName>
    </submittedName>
</protein>
<reference evidence="4 5" key="1">
    <citation type="submission" date="2017-01" db="EMBL/GenBank/DDBJ databases">
        <title>Draft genome sequence of Pseudomonas pachastrellae type strain CCUG 46540T from a deep sea.</title>
        <authorList>
            <person name="Gomila M."/>
            <person name="Mulet M."/>
            <person name="Lalucat J."/>
            <person name="Garcia-Valdes E."/>
        </authorList>
    </citation>
    <scope>NUCLEOTIDE SEQUENCE [LARGE SCALE GENOMIC DNA]</scope>
    <source>
        <strain evidence="4 5">CCUG 46540</strain>
    </source>
</reference>
<dbReference type="InterPro" id="IPR051917">
    <property type="entry name" value="Transposase-Integrase"/>
</dbReference>
<dbReference type="GO" id="GO:0003677">
    <property type="term" value="F:DNA binding"/>
    <property type="evidence" value="ECO:0007669"/>
    <property type="project" value="InterPro"/>
</dbReference>
<evidence type="ECO:0000256" key="1">
    <source>
        <dbReference type="ARBA" id="ARBA00002190"/>
    </source>
</evidence>
<sequence>FCDPHSPWQRGSNENINGLIRQYLPKGTNLSVYSQEQLDAIAYELNIRPRKRFGFRCPIEVMTELMATYHEAPASIQ</sequence>
<dbReference type="PROSITE" id="PS01043">
    <property type="entry name" value="TRANSPOSASE_IS30"/>
    <property type="match status" value="1"/>
</dbReference>
<dbReference type="PANTHER" id="PTHR10948:SF23">
    <property type="entry name" value="TRANSPOSASE INSI FOR INSERTION SEQUENCE ELEMENT IS30A-RELATED"/>
    <property type="match status" value="1"/>
</dbReference>
<dbReference type="SUPFAM" id="SSF53098">
    <property type="entry name" value="Ribonuclease H-like"/>
    <property type="match status" value="1"/>
</dbReference>
<dbReference type="Gene3D" id="3.30.420.10">
    <property type="entry name" value="Ribonuclease H-like superfamily/Ribonuclease H"/>
    <property type="match status" value="1"/>
</dbReference>
<comment type="function">
    <text evidence="1">Required for the transposition of the insertion element.</text>
</comment>
<evidence type="ECO:0000313" key="5">
    <source>
        <dbReference type="Proteomes" id="UP000242847"/>
    </source>
</evidence>
<comment type="caution">
    <text evidence="4">The sequence shown here is derived from an EMBL/GenBank/DDBJ whole genome shotgun (WGS) entry which is preliminary data.</text>
</comment>
<keyword evidence="5" id="KW-1185">Reference proteome</keyword>
<dbReference type="STRING" id="254161.SAMN05216256_1381"/>
<dbReference type="InterPro" id="IPR053392">
    <property type="entry name" value="Transposase_IS30-like"/>
</dbReference>
<dbReference type="PROSITE" id="PS50994">
    <property type="entry name" value="INTEGRASE"/>
    <property type="match status" value="1"/>
</dbReference>
<dbReference type="GO" id="GO:0005829">
    <property type="term" value="C:cytosol"/>
    <property type="evidence" value="ECO:0007669"/>
    <property type="project" value="TreeGrafter"/>
</dbReference>
<dbReference type="AlphaFoldDB" id="A0A1S8DAB8"/>
<feature type="domain" description="Integrase catalytic" evidence="3">
    <location>
        <begin position="1"/>
        <end position="66"/>
    </location>
</feature>
<comment type="similarity">
    <text evidence="2">Belongs to the transposase IS30 family.</text>
</comment>
<evidence type="ECO:0000313" key="4">
    <source>
        <dbReference type="EMBL" id="ONM42353.1"/>
    </source>
</evidence>
<dbReference type="NCBIfam" id="NF033563">
    <property type="entry name" value="transpos_IS30"/>
    <property type="match status" value="1"/>
</dbReference>
<dbReference type="GO" id="GO:0015074">
    <property type="term" value="P:DNA integration"/>
    <property type="evidence" value="ECO:0007669"/>
    <property type="project" value="InterPro"/>
</dbReference>
<gene>
    <name evidence="4" type="ORF">BXT89_18450</name>
</gene>
<proteinExistence type="inferred from homology"/>
<name>A0A1S8DAB8_9GAMM</name>
<dbReference type="EMBL" id="MUBC01000099">
    <property type="protein sequence ID" value="ONM42353.1"/>
    <property type="molecule type" value="Genomic_DNA"/>
</dbReference>
<dbReference type="GO" id="GO:0004803">
    <property type="term" value="F:transposase activity"/>
    <property type="evidence" value="ECO:0007669"/>
    <property type="project" value="InterPro"/>
</dbReference>
<organism evidence="4 5">
    <name type="scientific">Halopseudomonas pachastrellae</name>
    <dbReference type="NCBI Taxonomy" id="254161"/>
    <lineage>
        <taxon>Bacteria</taxon>
        <taxon>Pseudomonadati</taxon>
        <taxon>Pseudomonadota</taxon>
        <taxon>Gammaproteobacteria</taxon>
        <taxon>Pseudomonadales</taxon>
        <taxon>Pseudomonadaceae</taxon>
        <taxon>Halopseudomonas</taxon>
    </lineage>
</organism>
<dbReference type="GO" id="GO:0006313">
    <property type="term" value="P:DNA transposition"/>
    <property type="evidence" value="ECO:0007669"/>
    <property type="project" value="InterPro"/>
</dbReference>